<evidence type="ECO:0000313" key="3">
    <source>
        <dbReference type="EMBL" id="MDQ4213732.1"/>
    </source>
</evidence>
<feature type="region of interest" description="Disordered" evidence="1">
    <location>
        <begin position="154"/>
        <end position="177"/>
    </location>
</feature>
<evidence type="ECO:0000259" key="2">
    <source>
        <dbReference type="Pfam" id="PF12957"/>
    </source>
</evidence>
<evidence type="ECO:0000313" key="4">
    <source>
        <dbReference type="Proteomes" id="UP001230289"/>
    </source>
</evidence>
<reference evidence="3 4" key="1">
    <citation type="submission" date="2023-08" db="EMBL/GenBank/DDBJ databases">
        <title>Microbacterium sp. nov., isolated from a waste landfill.</title>
        <authorList>
            <person name="Wen W."/>
        </authorList>
    </citation>
    <scope>NUCLEOTIDE SEQUENCE [LARGE SCALE GENOMIC DNA]</scope>
    <source>
        <strain evidence="3 4">ASV81</strain>
    </source>
</reference>
<accession>A0ABU0XF53</accession>
<organism evidence="3 4">
    <name type="scientific">Microbacterium capsulatum</name>
    <dbReference type="NCBI Taxonomy" id="3041921"/>
    <lineage>
        <taxon>Bacteria</taxon>
        <taxon>Bacillati</taxon>
        <taxon>Actinomycetota</taxon>
        <taxon>Actinomycetes</taxon>
        <taxon>Micrococcales</taxon>
        <taxon>Microbacteriaceae</taxon>
        <taxon>Microbacterium</taxon>
    </lineage>
</organism>
<dbReference type="RefSeq" id="WP_308488669.1">
    <property type="nucleotide sequence ID" value="NZ_JAVFCB010000003.1"/>
</dbReference>
<dbReference type="EMBL" id="JAVFCB010000003">
    <property type="protein sequence ID" value="MDQ4213732.1"/>
    <property type="molecule type" value="Genomic_DNA"/>
</dbReference>
<feature type="domain" description="DUF3846" evidence="2">
    <location>
        <begin position="6"/>
        <end position="102"/>
    </location>
</feature>
<proteinExistence type="predicted"/>
<gene>
    <name evidence="3" type="ORF">RBR11_07355</name>
</gene>
<dbReference type="Pfam" id="PF12957">
    <property type="entry name" value="DUF3846"/>
    <property type="match status" value="1"/>
</dbReference>
<comment type="caution">
    <text evidence="3">The sequence shown here is derived from an EMBL/GenBank/DDBJ whole genome shotgun (WGS) entry which is preliminary data.</text>
</comment>
<evidence type="ECO:0000256" key="1">
    <source>
        <dbReference type="SAM" id="MobiDB-lite"/>
    </source>
</evidence>
<dbReference type="InterPro" id="IPR024559">
    <property type="entry name" value="DUF3846"/>
</dbReference>
<name>A0ABU0XF53_9MICO</name>
<dbReference type="Proteomes" id="UP001230289">
    <property type="component" value="Unassembled WGS sequence"/>
</dbReference>
<protein>
    <submittedName>
        <fullName evidence="3">DUF3846 domain-containing protein</fullName>
    </submittedName>
</protein>
<keyword evidence="4" id="KW-1185">Reference proteome</keyword>
<sequence>MVRSIVIPHNVDDRPYLADLANLGEFQEAVGGWLEPIEVEGLDVTVYVNEALQRELTPVNARATALRWFFSNRPDRGHFMVGDVVLTARDHDDTVADLSEEVVFGLIYCHQFVVMVSSDGENWYETPACFGTVFEAALWALVMSMGSELSVTIRGIGPDEDQSDSTVQQGDRPWQEG</sequence>